<dbReference type="GeneID" id="39601730"/>
<keyword evidence="3" id="KW-1185">Reference proteome</keyword>
<evidence type="ECO:0000313" key="2">
    <source>
        <dbReference type="EMBL" id="RWQ99531.1"/>
    </source>
</evidence>
<dbReference type="STRING" id="264951.A0A443I666"/>
<evidence type="ECO:0000313" key="3">
    <source>
        <dbReference type="Proteomes" id="UP000283841"/>
    </source>
</evidence>
<reference evidence="2 3" key="1">
    <citation type="journal article" date="2018" name="Front. Microbiol.">
        <title>Genomic and genetic insights into a cosmopolitan fungus, Paecilomyces variotii (Eurotiales).</title>
        <authorList>
            <person name="Urquhart A.S."/>
            <person name="Mondo S.J."/>
            <person name="Makela M.R."/>
            <person name="Hane J.K."/>
            <person name="Wiebenga A."/>
            <person name="He G."/>
            <person name="Mihaltcheva S."/>
            <person name="Pangilinan J."/>
            <person name="Lipzen A."/>
            <person name="Barry K."/>
            <person name="de Vries R.P."/>
            <person name="Grigoriev I.V."/>
            <person name="Idnurm A."/>
        </authorList>
    </citation>
    <scope>NUCLEOTIDE SEQUENCE [LARGE SCALE GENOMIC DNA]</scope>
    <source>
        <strain evidence="2 3">CBS 101075</strain>
    </source>
</reference>
<feature type="region of interest" description="Disordered" evidence="1">
    <location>
        <begin position="149"/>
        <end position="195"/>
    </location>
</feature>
<dbReference type="RefSeq" id="XP_028489176.1">
    <property type="nucleotide sequence ID" value="XM_028632453.1"/>
</dbReference>
<feature type="compositionally biased region" description="Basic and acidic residues" evidence="1">
    <location>
        <begin position="149"/>
        <end position="165"/>
    </location>
</feature>
<name>A0A443I666_BYSSP</name>
<evidence type="ECO:0000256" key="1">
    <source>
        <dbReference type="SAM" id="MobiDB-lite"/>
    </source>
</evidence>
<gene>
    <name evidence="2" type="ORF">C8Q69DRAFT_503057</name>
</gene>
<feature type="region of interest" description="Disordered" evidence="1">
    <location>
        <begin position="1"/>
        <end position="66"/>
    </location>
</feature>
<sequence length="195" mass="21693">MAPHFDLGVRTQGQKRPAESDPDGDQPLTKKFGRLHIGPLPDCNGFGQEHAPPAVRQPSLPSDSMLLDDTEHTTYIYDLERELKEIEAQEGCIAFLPEIEKRLVSVPKALLADSKPRNNELVVYQVPTSLTVPKEQDSVRKAIIESRARAREKQAEIQRRNHPEIQRNLATDAPNGSSGTAADVPRDPTETMDID</sequence>
<dbReference type="InterPro" id="IPR046591">
    <property type="entry name" value="DUF6649"/>
</dbReference>
<accession>A0A443I666</accession>
<protein>
    <submittedName>
        <fullName evidence="2">Uncharacterized protein</fullName>
    </submittedName>
</protein>
<proteinExistence type="predicted"/>
<dbReference type="Pfam" id="PF20354">
    <property type="entry name" value="DUF6649"/>
    <property type="match status" value="1"/>
</dbReference>
<dbReference type="EMBL" id="RCNU01000001">
    <property type="protein sequence ID" value="RWQ99531.1"/>
    <property type="molecule type" value="Genomic_DNA"/>
</dbReference>
<dbReference type="Proteomes" id="UP000283841">
    <property type="component" value="Unassembled WGS sequence"/>
</dbReference>
<comment type="caution">
    <text evidence="2">The sequence shown here is derived from an EMBL/GenBank/DDBJ whole genome shotgun (WGS) entry which is preliminary data.</text>
</comment>
<organism evidence="2 3">
    <name type="scientific">Byssochlamys spectabilis</name>
    <name type="common">Paecilomyces variotii</name>
    <dbReference type="NCBI Taxonomy" id="264951"/>
    <lineage>
        <taxon>Eukaryota</taxon>
        <taxon>Fungi</taxon>
        <taxon>Dikarya</taxon>
        <taxon>Ascomycota</taxon>
        <taxon>Pezizomycotina</taxon>
        <taxon>Eurotiomycetes</taxon>
        <taxon>Eurotiomycetidae</taxon>
        <taxon>Eurotiales</taxon>
        <taxon>Thermoascaceae</taxon>
        <taxon>Paecilomyces</taxon>
    </lineage>
</organism>
<dbReference type="AlphaFoldDB" id="A0A443I666"/>
<dbReference type="VEuPathDB" id="FungiDB:C8Q69DRAFT_503057"/>